<dbReference type="Proteomes" id="UP000663844">
    <property type="component" value="Unassembled WGS sequence"/>
</dbReference>
<dbReference type="EMBL" id="CAJNOE010002587">
    <property type="protein sequence ID" value="CAF1487244.1"/>
    <property type="molecule type" value="Genomic_DNA"/>
</dbReference>
<name>A0A815SCU5_9BILA</name>
<protein>
    <submittedName>
        <fullName evidence="2">Uncharacterized protein</fullName>
    </submittedName>
</protein>
<feature type="transmembrane region" description="Helical" evidence="1">
    <location>
        <begin position="52"/>
        <end position="71"/>
    </location>
</feature>
<comment type="caution">
    <text evidence="2">The sequence shown here is derived from an EMBL/GenBank/DDBJ whole genome shotgun (WGS) entry which is preliminary data.</text>
</comment>
<sequence>MHQSQSFPDQKTTSTINTFVVEIPKSINTVDQKQQQNSRLDKALIKFSSWKMLAQIIVMTPSFIVPIYFGVHYANQCLIQPLINVFMIVHGC</sequence>
<keyword evidence="1" id="KW-0472">Membrane</keyword>
<evidence type="ECO:0000256" key="1">
    <source>
        <dbReference type="SAM" id="Phobius"/>
    </source>
</evidence>
<dbReference type="Proteomes" id="UP000663860">
    <property type="component" value="Unassembled WGS sequence"/>
</dbReference>
<keyword evidence="1" id="KW-0812">Transmembrane</keyword>
<dbReference type="AlphaFoldDB" id="A0A815SCU5"/>
<evidence type="ECO:0000313" key="3">
    <source>
        <dbReference type="EMBL" id="CAF4261576.1"/>
    </source>
</evidence>
<dbReference type="EMBL" id="CAJOAZ010013040">
    <property type="protein sequence ID" value="CAF4261576.1"/>
    <property type="molecule type" value="Genomic_DNA"/>
</dbReference>
<feature type="non-terminal residue" evidence="2">
    <location>
        <position position="92"/>
    </location>
</feature>
<evidence type="ECO:0000313" key="4">
    <source>
        <dbReference type="Proteomes" id="UP000663860"/>
    </source>
</evidence>
<evidence type="ECO:0000313" key="2">
    <source>
        <dbReference type="EMBL" id="CAF1487244.1"/>
    </source>
</evidence>
<accession>A0A815SCU5</accession>
<keyword evidence="1" id="KW-1133">Transmembrane helix</keyword>
<reference evidence="2" key="1">
    <citation type="submission" date="2021-02" db="EMBL/GenBank/DDBJ databases">
        <authorList>
            <person name="Nowell W R."/>
        </authorList>
    </citation>
    <scope>NUCLEOTIDE SEQUENCE</scope>
</reference>
<organism evidence="2 4">
    <name type="scientific">Adineta steineri</name>
    <dbReference type="NCBI Taxonomy" id="433720"/>
    <lineage>
        <taxon>Eukaryota</taxon>
        <taxon>Metazoa</taxon>
        <taxon>Spiralia</taxon>
        <taxon>Gnathifera</taxon>
        <taxon>Rotifera</taxon>
        <taxon>Eurotatoria</taxon>
        <taxon>Bdelloidea</taxon>
        <taxon>Adinetida</taxon>
        <taxon>Adinetidae</taxon>
        <taxon>Adineta</taxon>
    </lineage>
</organism>
<gene>
    <name evidence="2" type="ORF">IZO911_LOCUS44298</name>
    <name evidence="3" type="ORF">OXD698_LOCUS44005</name>
</gene>
<proteinExistence type="predicted"/>